<dbReference type="PROSITE" id="PS51462">
    <property type="entry name" value="NUDIX"/>
    <property type="match status" value="1"/>
</dbReference>
<dbReference type="InterPro" id="IPR000086">
    <property type="entry name" value="NUDIX_hydrolase_dom"/>
</dbReference>
<dbReference type="InterPro" id="IPR015797">
    <property type="entry name" value="NUDIX_hydrolase-like_dom_sf"/>
</dbReference>
<keyword evidence="3" id="KW-1185">Reference proteome</keyword>
<evidence type="ECO:0000313" key="3">
    <source>
        <dbReference type="Proteomes" id="UP000268094"/>
    </source>
</evidence>
<dbReference type="Proteomes" id="UP000268094">
    <property type="component" value="Unassembled WGS sequence"/>
</dbReference>
<organism evidence="2 3">
    <name type="scientific">Corallococcus terminator</name>
    <dbReference type="NCBI Taxonomy" id="2316733"/>
    <lineage>
        <taxon>Bacteria</taxon>
        <taxon>Pseudomonadati</taxon>
        <taxon>Myxococcota</taxon>
        <taxon>Myxococcia</taxon>
        <taxon>Myxococcales</taxon>
        <taxon>Cystobacterineae</taxon>
        <taxon>Myxococcaceae</taxon>
        <taxon>Corallococcus</taxon>
    </lineage>
</organism>
<dbReference type="EMBL" id="RAVZ01000009">
    <property type="protein sequence ID" value="RKG93392.1"/>
    <property type="molecule type" value="Genomic_DNA"/>
</dbReference>
<evidence type="ECO:0000313" key="2">
    <source>
        <dbReference type="EMBL" id="RKG93392.1"/>
    </source>
</evidence>
<dbReference type="AlphaFoldDB" id="A0A3A8JCE6"/>
<dbReference type="SUPFAM" id="SSF55811">
    <property type="entry name" value="Nudix"/>
    <property type="match status" value="1"/>
</dbReference>
<sequence>MRPSSSNVTDIEIIEDFSATARCDEGFLRVRRLRCRNRRADGSSSSVYRVDVVDRPRLDAVSVLVYRRASDGSVEVLTRMNLRPAAYFRREQTSSMTVPDPVSYLRVEEIVAGLLEPSDKGEEGLRRRAAEEVKEEAGYAVRPEDIQLLGGAFFLAPGILSEKVFPAAVDVTGVAQGEVEGDGSPLEEGIHLQWRPVTAVLDACRRGDIADAKTEVSLTRLLARLG</sequence>
<dbReference type="GO" id="GO:0016787">
    <property type="term" value="F:hydrolase activity"/>
    <property type="evidence" value="ECO:0007669"/>
    <property type="project" value="UniProtKB-KW"/>
</dbReference>
<evidence type="ECO:0000259" key="1">
    <source>
        <dbReference type="PROSITE" id="PS51462"/>
    </source>
</evidence>
<accession>A0A3A8JCE6</accession>
<reference evidence="3" key="1">
    <citation type="submission" date="2018-09" db="EMBL/GenBank/DDBJ databases">
        <authorList>
            <person name="Livingstone P.G."/>
            <person name="Whitworth D.E."/>
        </authorList>
    </citation>
    <scope>NUCLEOTIDE SEQUENCE [LARGE SCALE GENOMIC DNA]</scope>
    <source>
        <strain evidence="3">CA054A</strain>
    </source>
</reference>
<proteinExistence type="predicted"/>
<protein>
    <submittedName>
        <fullName evidence="2">NUDIX hydrolase</fullName>
    </submittedName>
</protein>
<comment type="caution">
    <text evidence="2">The sequence shown here is derived from an EMBL/GenBank/DDBJ whole genome shotgun (WGS) entry which is preliminary data.</text>
</comment>
<dbReference type="OrthoDB" id="5381362at2"/>
<gene>
    <name evidence="2" type="ORF">D7V88_02785</name>
</gene>
<dbReference type="Gene3D" id="3.90.79.10">
    <property type="entry name" value="Nucleoside Triphosphate Pyrophosphohydrolase"/>
    <property type="match status" value="1"/>
</dbReference>
<feature type="domain" description="Nudix hydrolase" evidence="1">
    <location>
        <begin position="56"/>
        <end position="217"/>
    </location>
</feature>
<dbReference type="RefSeq" id="WP_120539016.1">
    <property type="nucleotide sequence ID" value="NZ_RAVZ01000009.1"/>
</dbReference>
<keyword evidence="2" id="KW-0378">Hydrolase</keyword>
<name>A0A3A8JCE6_9BACT</name>